<proteinExistence type="predicted"/>
<dbReference type="Proteomes" id="UP001234989">
    <property type="component" value="Chromosome 7"/>
</dbReference>
<reference evidence="2" key="1">
    <citation type="submission" date="2023-08" db="EMBL/GenBank/DDBJ databases">
        <title>A de novo genome assembly of Solanum verrucosum Schlechtendal, a Mexican diploid species geographically isolated from the other diploid A-genome species in potato relatives.</title>
        <authorList>
            <person name="Hosaka K."/>
        </authorList>
    </citation>
    <scope>NUCLEOTIDE SEQUENCE</scope>
    <source>
        <tissue evidence="2">Young leaves</tissue>
    </source>
</reference>
<evidence type="ECO:0000313" key="3">
    <source>
        <dbReference type="Proteomes" id="UP001234989"/>
    </source>
</evidence>
<name>A0AAF0U1M1_SOLVR</name>
<organism evidence="2 3">
    <name type="scientific">Solanum verrucosum</name>
    <dbReference type="NCBI Taxonomy" id="315347"/>
    <lineage>
        <taxon>Eukaryota</taxon>
        <taxon>Viridiplantae</taxon>
        <taxon>Streptophyta</taxon>
        <taxon>Embryophyta</taxon>
        <taxon>Tracheophyta</taxon>
        <taxon>Spermatophyta</taxon>
        <taxon>Magnoliopsida</taxon>
        <taxon>eudicotyledons</taxon>
        <taxon>Gunneridae</taxon>
        <taxon>Pentapetalae</taxon>
        <taxon>asterids</taxon>
        <taxon>lamiids</taxon>
        <taxon>Solanales</taxon>
        <taxon>Solanaceae</taxon>
        <taxon>Solanoideae</taxon>
        <taxon>Solaneae</taxon>
        <taxon>Solanum</taxon>
    </lineage>
</organism>
<accession>A0AAF0U1M1</accession>
<sequence length="88" mass="9803">MDGVMGLHSYIAQVDLERKHVIQELNRAKTQVPQISILHVVDPAEHSRVSGGVVDLLVILGIANAFEDEETEEEAEKTPNKRMFLQAP</sequence>
<keyword evidence="3" id="KW-1185">Reference proteome</keyword>
<evidence type="ECO:0000256" key="1">
    <source>
        <dbReference type="SAM" id="MobiDB-lite"/>
    </source>
</evidence>
<dbReference type="EMBL" id="CP133618">
    <property type="protein sequence ID" value="WMV37587.1"/>
    <property type="molecule type" value="Genomic_DNA"/>
</dbReference>
<feature type="region of interest" description="Disordered" evidence="1">
    <location>
        <begin position="68"/>
        <end position="88"/>
    </location>
</feature>
<dbReference type="AlphaFoldDB" id="A0AAF0U1M1"/>
<evidence type="ECO:0000313" key="2">
    <source>
        <dbReference type="EMBL" id="WMV37587.1"/>
    </source>
</evidence>
<protein>
    <submittedName>
        <fullName evidence="2">Uncharacterized protein</fullName>
    </submittedName>
</protein>
<gene>
    <name evidence="2" type="ORF">MTR67_030972</name>
</gene>